<proteinExistence type="predicted"/>
<dbReference type="EMBL" id="CZBU01000005">
    <property type="protein sequence ID" value="CUQ78860.1"/>
    <property type="molecule type" value="Genomic_DNA"/>
</dbReference>
<accession>A0A174Z7F2</accession>
<name>A0A174Z7F2_9FIRM</name>
<evidence type="ECO:0000313" key="3">
    <source>
        <dbReference type="Proteomes" id="UP000095621"/>
    </source>
</evidence>
<dbReference type="InterPro" id="IPR029044">
    <property type="entry name" value="Nucleotide-diphossugar_trans"/>
</dbReference>
<protein>
    <submittedName>
        <fullName evidence="2">Predicted hydrolase (HAD superfamily)</fullName>
    </submittedName>
</protein>
<dbReference type="AlphaFoldDB" id="A0A174Z7F2"/>
<keyword evidence="2" id="KW-0378">Hydrolase</keyword>
<dbReference type="GO" id="GO:0016787">
    <property type="term" value="F:hydrolase activity"/>
    <property type="evidence" value="ECO:0007669"/>
    <property type="project" value="UniProtKB-KW"/>
</dbReference>
<organism evidence="2 3">
    <name type="scientific">Lachnospira eligens</name>
    <dbReference type="NCBI Taxonomy" id="39485"/>
    <lineage>
        <taxon>Bacteria</taxon>
        <taxon>Bacillati</taxon>
        <taxon>Bacillota</taxon>
        <taxon>Clostridia</taxon>
        <taxon>Lachnospirales</taxon>
        <taxon>Lachnospiraceae</taxon>
        <taxon>Lachnospira</taxon>
    </lineage>
</organism>
<evidence type="ECO:0000259" key="1">
    <source>
        <dbReference type="Pfam" id="PF00535"/>
    </source>
</evidence>
<reference evidence="2 3" key="1">
    <citation type="submission" date="2015-09" db="EMBL/GenBank/DDBJ databases">
        <authorList>
            <consortium name="Pathogen Informatics"/>
        </authorList>
    </citation>
    <scope>NUCLEOTIDE SEQUENCE [LARGE SCALE GENOMIC DNA]</scope>
    <source>
        <strain evidence="2 3">2789STDY5834875</strain>
    </source>
</reference>
<dbReference type="InterPro" id="IPR001173">
    <property type="entry name" value="Glyco_trans_2-like"/>
</dbReference>
<dbReference type="SUPFAM" id="SSF53448">
    <property type="entry name" value="Nucleotide-diphospho-sugar transferases"/>
    <property type="match status" value="1"/>
</dbReference>
<dbReference type="Gene3D" id="3.90.550.10">
    <property type="entry name" value="Spore Coat Polysaccharide Biosynthesis Protein SpsA, Chain A"/>
    <property type="match status" value="1"/>
</dbReference>
<feature type="domain" description="Glycosyltransferase 2-like" evidence="1">
    <location>
        <begin position="255"/>
        <end position="382"/>
    </location>
</feature>
<dbReference type="OrthoDB" id="9179784at2"/>
<dbReference type="Pfam" id="PF00535">
    <property type="entry name" value="Glycos_transf_2"/>
    <property type="match status" value="1"/>
</dbReference>
<evidence type="ECO:0000313" key="2">
    <source>
        <dbReference type="EMBL" id="CUQ78860.1"/>
    </source>
</evidence>
<dbReference type="PANTHER" id="PTHR43179">
    <property type="entry name" value="RHAMNOSYLTRANSFERASE WBBL"/>
    <property type="match status" value="1"/>
</dbReference>
<dbReference type="PANTHER" id="PTHR43179:SF7">
    <property type="entry name" value="RHAMNOSYLTRANSFERASE WBBL"/>
    <property type="match status" value="1"/>
</dbReference>
<gene>
    <name evidence="2" type="ORF">ERS852490_02512</name>
</gene>
<dbReference type="Proteomes" id="UP000095621">
    <property type="component" value="Unassembled WGS sequence"/>
</dbReference>
<sequence>MFLTRAFEIINREGFLTFKYALWQKMRENMTDEKIYQLYIKNVEPRQNIISENQCVQVVSVKENNTVKQVMEAVEKVSTEYVVLCSDDYELCENYEKKVSHYILIQKKAGRNLQYIYSDSDTINDNGKRENPDCKPDYSWNTLLSFNYIGNVFAVKRQFFLHRMNEFVDNFGSDSKFDSYKTSLFLLSDNSAENVGHIHQILAHKKADYKEKSDISDYKCFLPELKNKNVCVVTDKHNKIVQHIHYPLSEDDCVSIIIPSKDNPEILKVCLESIKKYTKYTKYEIVVIDNGSDEDNRNEYKKLIAEFGENASYTYERFDFNFSKMCNIGAKKATGNMLLFLNDDIEIIGQDYEDTDWLSVLAGQAKQESTGAVGAKLLYPDSSYIQHVGVINYESSCFAHLYAKAVDDENIKAHRNYADYDCLCVTGACFMIEKAKFDKAGGFDEAFEVTHNDVDICLTLYEQGYYNVLRNDVVLFHHESFSRGDDEVDEEKNRRNMHARDMVYEKHPELEKYDPFYSPLLTQTENNYRFGDEIYSVIYRKPQKADRLKLTAGYIEVSPTVKVTETGYHDDMQFRGFAYNGNKAYYNPVIFLWNEQDCYRIKAQSVCDRVFHLRKDVDRNINYAPFFCGIDTTDMESGTYRCAIRANGKYYDAQACIVINDEDEDSIAQ</sequence>
<dbReference type="RefSeq" id="WP_055216272.1">
    <property type="nucleotide sequence ID" value="NZ_CZBU01000005.1"/>
</dbReference>